<reference evidence="2" key="1">
    <citation type="submission" date="2022-05" db="EMBL/GenBank/DDBJ databases">
        <title>The Musa troglodytarum L. genome provides insights into the mechanism of non-climacteric behaviour and enrichment of carotenoids.</title>
        <authorList>
            <person name="Wang J."/>
        </authorList>
    </citation>
    <scope>NUCLEOTIDE SEQUENCE</scope>
    <source>
        <tissue evidence="2">Leaf</tissue>
    </source>
</reference>
<name>A0A9E7KZE1_9LILI</name>
<proteinExistence type="predicted"/>
<feature type="compositionally biased region" description="Basic residues" evidence="1">
    <location>
        <begin position="64"/>
        <end position="73"/>
    </location>
</feature>
<evidence type="ECO:0000313" key="3">
    <source>
        <dbReference type="Proteomes" id="UP001055439"/>
    </source>
</evidence>
<protein>
    <submittedName>
        <fullName evidence="2">TBC domain containing protein</fullName>
    </submittedName>
</protein>
<keyword evidence="3" id="KW-1185">Reference proteome</keyword>
<dbReference type="EMBL" id="CP097510">
    <property type="protein sequence ID" value="URE32524.1"/>
    <property type="molecule type" value="Genomic_DNA"/>
</dbReference>
<dbReference type="AlphaFoldDB" id="A0A9E7KZE1"/>
<dbReference type="OrthoDB" id="10264062at2759"/>
<gene>
    <name evidence="2" type="ORF">MUK42_35881</name>
</gene>
<sequence length="73" mass="8274">MTFKISEQNPPMTVKNYSGKLYQFKVRQRRSQGGRETASLHGDGALRSLVRVPESPDLRPSQGMRRRGRGEEG</sequence>
<evidence type="ECO:0000256" key="1">
    <source>
        <dbReference type="SAM" id="MobiDB-lite"/>
    </source>
</evidence>
<accession>A0A9E7KZE1</accession>
<dbReference type="Proteomes" id="UP001055439">
    <property type="component" value="Chromosome 8"/>
</dbReference>
<organism evidence="2 3">
    <name type="scientific">Musa troglodytarum</name>
    <name type="common">fe'i banana</name>
    <dbReference type="NCBI Taxonomy" id="320322"/>
    <lineage>
        <taxon>Eukaryota</taxon>
        <taxon>Viridiplantae</taxon>
        <taxon>Streptophyta</taxon>
        <taxon>Embryophyta</taxon>
        <taxon>Tracheophyta</taxon>
        <taxon>Spermatophyta</taxon>
        <taxon>Magnoliopsida</taxon>
        <taxon>Liliopsida</taxon>
        <taxon>Zingiberales</taxon>
        <taxon>Musaceae</taxon>
        <taxon>Musa</taxon>
    </lineage>
</organism>
<evidence type="ECO:0000313" key="2">
    <source>
        <dbReference type="EMBL" id="URE32524.1"/>
    </source>
</evidence>
<feature type="region of interest" description="Disordered" evidence="1">
    <location>
        <begin position="28"/>
        <end position="73"/>
    </location>
</feature>